<evidence type="ECO:0000313" key="2">
    <source>
        <dbReference type="Proteomes" id="UP000824120"/>
    </source>
</evidence>
<reference evidence="1 2" key="1">
    <citation type="submission" date="2020-09" db="EMBL/GenBank/DDBJ databases">
        <title>De no assembly of potato wild relative species, Solanum commersonii.</title>
        <authorList>
            <person name="Cho K."/>
        </authorList>
    </citation>
    <scope>NUCLEOTIDE SEQUENCE [LARGE SCALE GENOMIC DNA]</scope>
    <source>
        <strain evidence="1">LZ3.2</strain>
        <tissue evidence="1">Leaf</tissue>
    </source>
</reference>
<comment type="caution">
    <text evidence="1">The sequence shown here is derived from an EMBL/GenBank/DDBJ whole genome shotgun (WGS) entry which is preliminary data.</text>
</comment>
<gene>
    <name evidence="1" type="ORF">H5410_017088</name>
</gene>
<keyword evidence="2" id="KW-1185">Reference proteome</keyword>
<protein>
    <recommendedName>
        <fullName evidence="3">RNase H type-1 domain-containing protein</fullName>
    </recommendedName>
</protein>
<sequence length="210" mass="24324">MQLFTAPTFQIYLSDLQPIQTWDTQYQSLSGVLECYRNRPNIMQIAETKTGLIFLKLLLKIPVITEKRNYQFTIEFSALPSIPRPVSNIVILLLVSSRLQNKRYSGQFQGSMKHELQGNWQSPWKIEDTISKIKFLLDTHHIHTTHCMREANKVADKLASLNHKSGNNCIYTTYSSLPRQIIGLVNIDRWQIPSFKVRKRNHGAIIFDPP</sequence>
<evidence type="ECO:0000313" key="1">
    <source>
        <dbReference type="EMBL" id="KAG5617264.1"/>
    </source>
</evidence>
<proteinExistence type="predicted"/>
<dbReference type="OrthoDB" id="1211021at2759"/>
<organism evidence="1 2">
    <name type="scientific">Solanum commersonii</name>
    <name type="common">Commerson's wild potato</name>
    <name type="synonym">Commerson's nightshade</name>
    <dbReference type="NCBI Taxonomy" id="4109"/>
    <lineage>
        <taxon>Eukaryota</taxon>
        <taxon>Viridiplantae</taxon>
        <taxon>Streptophyta</taxon>
        <taxon>Embryophyta</taxon>
        <taxon>Tracheophyta</taxon>
        <taxon>Spermatophyta</taxon>
        <taxon>Magnoliopsida</taxon>
        <taxon>eudicotyledons</taxon>
        <taxon>Gunneridae</taxon>
        <taxon>Pentapetalae</taxon>
        <taxon>asterids</taxon>
        <taxon>lamiids</taxon>
        <taxon>Solanales</taxon>
        <taxon>Solanaceae</taxon>
        <taxon>Solanoideae</taxon>
        <taxon>Solaneae</taxon>
        <taxon>Solanum</taxon>
    </lineage>
</organism>
<dbReference type="AlphaFoldDB" id="A0A9J5ZYE2"/>
<dbReference type="Proteomes" id="UP000824120">
    <property type="component" value="Chromosome 3"/>
</dbReference>
<dbReference type="EMBL" id="JACXVP010000003">
    <property type="protein sequence ID" value="KAG5617264.1"/>
    <property type="molecule type" value="Genomic_DNA"/>
</dbReference>
<accession>A0A9J5ZYE2</accession>
<name>A0A9J5ZYE2_SOLCO</name>
<evidence type="ECO:0008006" key="3">
    <source>
        <dbReference type="Google" id="ProtNLM"/>
    </source>
</evidence>